<evidence type="ECO:0000256" key="2">
    <source>
        <dbReference type="ARBA" id="ARBA00022741"/>
    </source>
</evidence>
<dbReference type="FunFam" id="3.30.420.40:FF:000016">
    <property type="entry name" value="Rod shape-determining protein mreB"/>
    <property type="match status" value="1"/>
</dbReference>
<dbReference type="NCBIfam" id="NF010539">
    <property type="entry name" value="PRK13927.1"/>
    <property type="match status" value="1"/>
</dbReference>
<comment type="function">
    <text evidence="7">Forms membrane-associated dynamic filaments that are essential for cell shape determination. Acts by regulating cell wall synthesis and cell elongation, and thus cell shape. A feedback loop between cell geometry and MreB localization may maintain elongated cell shape by targeting cell wall growth to regions of negative cell wall curvature.</text>
</comment>
<dbReference type="GO" id="GO:0000902">
    <property type="term" value="P:cell morphogenesis"/>
    <property type="evidence" value="ECO:0007669"/>
    <property type="project" value="InterPro"/>
</dbReference>
<name>A0A0B6WY73_9BACT</name>
<evidence type="ECO:0000256" key="7">
    <source>
        <dbReference type="HAMAP-Rule" id="MF_02207"/>
    </source>
</evidence>
<keyword evidence="1 7" id="KW-0963">Cytoplasm</keyword>
<comment type="subunit">
    <text evidence="7">Forms polymers.</text>
</comment>
<dbReference type="PANTHER" id="PTHR42749:SF1">
    <property type="entry name" value="CELL SHAPE-DETERMINING PROTEIN MREB"/>
    <property type="match status" value="1"/>
</dbReference>
<keyword evidence="2 7" id="KW-0547">Nucleotide-binding</keyword>
<evidence type="ECO:0000313" key="9">
    <source>
        <dbReference type="Proteomes" id="UP000031518"/>
    </source>
</evidence>
<evidence type="ECO:0000256" key="3">
    <source>
        <dbReference type="ARBA" id="ARBA00022840"/>
    </source>
</evidence>
<dbReference type="SUPFAM" id="SSF53067">
    <property type="entry name" value="Actin-like ATPase domain"/>
    <property type="match status" value="2"/>
</dbReference>
<feature type="binding site" evidence="7">
    <location>
        <begin position="20"/>
        <end position="22"/>
    </location>
    <ligand>
        <name>ATP</name>
        <dbReference type="ChEBI" id="CHEBI:30616"/>
    </ligand>
</feature>
<keyword evidence="9" id="KW-1185">Reference proteome</keyword>
<feature type="binding site" evidence="7">
    <location>
        <begin position="164"/>
        <end position="166"/>
    </location>
    <ligand>
        <name>ATP</name>
        <dbReference type="ChEBI" id="CHEBI:30616"/>
    </ligand>
</feature>
<dbReference type="STRING" id="454194.PYK22_01252"/>
<dbReference type="NCBIfam" id="TIGR00904">
    <property type="entry name" value="mreB"/>
    <property type="match status" value="1"/>
</dbReference>
<evidence type="ECO:0000256" key="1">
    <source>
        <dbReference type="ARBA" id="ARBA00022490"/>
    </source>
</evidence>
<protein>
    <recommendedName>
        <fullName evidence="6 7">Cell shape-determining protein MreB</fullName>
    </recommendedName>
</protein>
<comment type="subcellular location">
    <subcellularLocation>
        <location evidence="7">Cytoplasm</location>
    </subcellularLocation>
    <text evidence="7">Membrane-associated.</text>
</comment>
<keyword evidence="4 7" id="KW-0133">Cell shape</keyword>
<dbReference type="RefSeq" id="WP_041975273.1">
    <property type="nucleotide sequence ID" value="NZ_CBXV010000004.1"/>
</dbReference>
<dbReference type="PRINTS" id="PR01652">
    <property type="entry name" value="SHAPEPROTEIN"/>
</dbReference>
<reference evidence="8 9" key="2">
    <citation type="submission" date="2015-01" db="EMBL/GenBank/DDBJ databases">
        <title>Complete genome sequence of Pyrinomonas methylaliphatogenes type strain K22T.</title>
        <authorList>
            <person name="Lee K.C.Y."/>
            <person name="Power J.F."/>
            <person name="Dunfield P.F."/>
            <person name="Morgan X.C."/>
            <person name="Huttenhower C."/>
            <person name="Stott M.B."/>
        </authorList>
    </citation>
    <scope>NUCLEOTIDE SEQUENCE [LARGE SCALE GENOMIC DNA]</scope>
    <source>
        <strain evidence="8 9">K22</strain>
    </source>
</reference>
<comment type="similarity">
    <text evidence="5 7">Belongs to the FtsA/MreB family.</text>
</comment>
<dbReference type="InterPro" id="IPR043129">
    <property type="entry name" value="ATPase_NBD"/>
</dbReference>
<dbReference type="EMBL" id="CBXV010000004">
    <property type="protein sequence ID" value="CDM65254.1"/>
    <property type="molecule type" value="Genomic_DNA"/>
</dbReference>
<dbReference type="Gene3D" id="3.30.420.40">
    <property type="match status" value="2"/>
</dbReference>
<dbReference type="HAMAP" id="MF_02207">
    <property type="entry name" value="MreB"/>
    <property type="match status" value="1"/>
</dbReference>
<feature type="binding site" evidence="7">
    <location>
        <begin position="212"/>
        <end position="215"/>
    </location>
    <ligand>
        <name>ATP</name>
        <dbReference type="ChEBI" id="CHEBI:30616"/>
    </ligand>
</feature>
<dbReference type="Proteomes" id="UP000031518">
    <property type="component" value="Unassembled WGS sequence"/>
</dbReference>
<evidence type="ECO:0000256" key="4">
    <source>
        <dbReference type="ARBA" id="ARBA00022960"/>
    </source>
</evidence>
<dbReference type="AlphaFoldDB" id="A0A0B6WY73"/>
<dbReference type="OrthoDB" id="9768127at2"/>
<evidence type="ECO:0000256" key="6">
    <source>
        <dbReference type="ARBA" id="ARBA00067319"/>
    </source>
</evidence>
<dbReference type="PANTHER" id="PTHR42749">
    <property type="entry name" value="CELL SHAPE-DETERMINING PROTEIN MREB"/>
    <property type="match status" value="1"/>
</dbReference>
<dbReference type="InterPro" id="IPR056546">
    <property type="entry name" value="MreB_MamK-like"/>
</dbReference>
<accession>A0A0B6WY73</accession>
<keyword evidence="3 7" id="KW-0067">ATP-binding</keyword>
<proteinExistence type="inferred from homology"/>
<dbReference type="GO" id="GO:0005737">
    <property type="term" value="C:cytoplasm"/>
    <property type="evidence" value="ECO:0007669"/>
    <property type="project" value="UniProtKB-SubCell"/>
</dbReference>
<dbReference type="Pfam" id="PF06723">
    <property type="entry name" value="MreB_Mbl"/>
    <property type="match status" value="1"/>
</dbReference>
<dbReference type="GO" id="GO:0005524">
    <property type="term" value="F:ATP binding"/>
    <property type="evidence" value="ECO:0007669"/>
    <property type="project" value="UniProtKB-KW"/>
</dbReference>
<dbReference type="CDD" id="cd10225">
    <property type="entry name" value="ASKHA_NBD_MreB-like"/>
    <property type="match status" value="1"/>
</dbReference>
<organism evidence="8 9">
    <name type="scientific">Pyrinomonas methylaliphatogenes</name>
    <dbReference type="NCBI Taxonomy" id="454194"/>
    <lineage>
        <taxon>Bacteria</taxon>
        <taxon>Pseudomonadati</taxon>
        <taxon>Acidobacteriota</taxon>
        <taxon>Blastocatellia</taxon>
        <taxon>Blastocatellales</taxon>
        <taxon>Pyrinomonadaceae</taxon>
        <taxon>Pyrinomonas</taxon>
    </lineage>
</organism>
<gene>
    <name evidence="7" type="primary">mreB</name>
    <name evidence="8" type="ORF">PYK22_01252</name>
</gene>
<evidence type="ECO:0000256" key="5">
    <source>
        <dbReference type="ARBA" id="ARBA00023458"/>
    </source>
</evidence>
<dbReference type="InterPro" id="IPR004753">
    <property type="entry name" value="MreB"/>
</dbReference>
<feature type="binding site" evidence="7">
    <location>
        <begin position="292"/>
        <end position="295"/>
    </location>
    <ligand>
        <name>ATP</name>
        <dbReference type="ChEBI" id="CHEBI:30616"/>
    </ligand>
</feature>
<dbReference type="GO" id="GO:0008360">
    <property type="term" value="P:regulation of cell shape"/>
    <property type="evidence" value="ECO:0007669"/>
    <property type="project" value="UniProtKB-UniRule"/>
</dbReference>
<evidence type="ECO:0000313" key="8">
    <source>
        <dbReference type="EMBL" id="CDM65254.1"/>
    </source>
</evidence>
<reference evidence="8 9" key="1">
    <citation type="submission" date="2013-12" db="EMBL/GenBank/DDBJ databases">
        <authorList>
            <person name="Stott M."/>
        </authorList>
    </citation>
    <scope>NUCLEOTIDE SEQUENCE [LARGE SCALE GENOMIC DNA]</scope>
    <source>
        <strain evidence="8 9">K22</strain>
    </source>
</reference>
<sequence>MAFKSIFSLFSSDLAIDLGTANTLVYAKGRGIVVSEPSIVAINKVTGEVEAVGKEAKEMLGRTPGNIVAIRPMKDGVIANFEVTEKMLQHFIRKAHNGKTWVSPRVVIGIPSEITQVERRAVEDSAYRARASEVYLVEEAMAAAIGAGLPVTEPHGNMIVDIGGGTTDIAVISLGGVVYSRAVRVAGNEMDEAITQYIKRKYNLLIGERTAETIKIELGSAYPLDEPLSMEVRGRNLIEGIPKTITITDEEVREALADSVSTIINAVRVALERTPPELSADIVERGIVLTGGGALLKNLDKRLSIETGLPVSIAEDPLSSVVLGAGKMLSDFNLLKRVKWDNALATGV</sequence>